<evidence type="ECO:0000313" key="1">
    <source>
        <dbReference type="EMBL" id="EFJ14616.1"/>
    </source>
</evidence>
<gene>
    <name evidence="1" type="ORF">SELMODRAFT_423314</name>
</gene>
<name>D8SL97_SELML</name>
<sequence>MFCLQYRVASGRQQFMGIPKGGTLIYNLLQKVMSGLAQWGEADPEGAHRDPLENCFAHPKANNFYEWVSTIVSPSGSLYKVNISLPNNYPLQALKIMWKGGRILRRSFQQTILSISILRSH</sequence>
<organism evidence="2">
    <name type="scientific">Selaginella moellendorffii</name>
    <name type="common">Spikemoss</name>
    <dbReference type="NCBI Taxonomy" id="88036"/>
    <lineage>
        <taxon>Eukaryota</taxon>
        <taxon>Viridiplantae</taxon>
        <taxon>Streptophyta</taxon>
        <taxon>Embryophyta</taxon>
        <taxon>Tracheophyta</taxon>
        <taxon>Lycopodiopsida</taxon>
        <taxon>Selaginellales</taxon>
        <taxon>Selaginellaceae</taxon>
        <taxon>Selaginella</taxon>
    </lineage>
</organism>
<dbReference type="Gramene" id="EFJ14616">
    <property type="protein sequence ID" value="EFJ14616"/>
    <property type="gene ID" value="SELMODRAFT_423314"/>
</dbReference>
<dbReference type="Proteomes" id="UP000001514">
    <property type="component" value="Unassembled WGS sequence"/>
</dbReference>
<dbReference type="HOGENOM" id="CLU_2042098_0_0_1"/>
<dbReference type="AlphaFoldDB" id="D8SL97"/>
<dbReference type="STRING" id="88036.D8SL97"/>
<proteinExistence type="predicted"/>
<protein>
    <recommendedName>
        <fullName evidence="3">UBC core domain-containing protein</fullName>
    </recommendedName>
</protein>
<dbReference type="InParanoid" id="D8SL97"/>
<dbReference type="InterPro" id="IPR016135">
    <property type="entry name" value="UBQ-conjugating_enzyme/RWD"/>
</dbReference>
<dbReference type="EMBL" id="GL377626">
    <property type="protein sequence ID" value="EFJ14616.1"/>
    <property type="molecule type" value="Genomic_DNA"/>
</dbReference>
<keyword evidence="2" id="KW-1185">Reference proteome</keyword>
<dbReference type="KEGG" id="smo:SELMODRAFT_423314"/>
<reference evidence="1 2" key="1">
    <citation type="journal article" date="2011" name="Science">
        <title>The Selaginella genome identifies genetic changes associated with the evolution of vascular plants.</title>
        <authorList>
            <person name="Banks J.A."/>
            <person name="Nishiyama T."/>
            <person name="Hasebe M."/>
            <person name="Bowman J.L."/>
            <person name="Gribskov M."/>
            <person name="dePamphilis C."/>
            <person name="Albert V.A."/>
            <person name="Aono N."/>
            <person name="Aoyama T."/>
            <person name="Ambrose B.A."/>
            <person name="Ashton N.W."/>
            <person name="Axtell M.J."/>
            <person name="Barker E."/>
            <person name="Barker M.S."/>
            <person name="Bennetzen J.L."/>
            <person name="Bonawitz N.D."/>
            <person name="Chapple C."/>
            <person name="Cheng C."/>
            <person name="Correa L.G."/>
            <person name="Dacre M."/>
            <person name="DeBarry J."/>
            <person name="Dreyer I."/>
            <person name="Elias M."/>
            <person name="Engstrom E.M."/>
            <person name="Estelle M."/>
            <person name="Feng L."/>
            <person name="Finet C."/>
            <person name="Floyd S.K."/>
            <person name="Frommer W.B."/>
            <person name="Fujita T."/>
            <person name="Gramzow L."/>
            <person name="Gutensohn M."/>
            <person name="Harholt J."/>
            <person name="Hattori M."/>
            <person name="Heyl A."/>
            <person name="Hirai T."/>
            <person name="Hiwatashi Y."/>
            <person name="Ishikawa M."/>
            <person name="Iwata M."/>
            <person name="Karol K.G."/>
            <person name="Koehler B."/>
            <person name="Kolukisaoglu U."/>
            <person name="Kubo M."/>
            <person name="Kurata T."/>
            <person name="Lalonde S."/>
            <person name="Li K."/>
            <person name="Li Y."/>
            <person name="Litt A."/>
            <person name="Lyons E."/>
            <person name="Manning G."/>
            <person name="Maruyama T."/>
            <person name="Michael T.P."/>
            <person name="Mikami K."/>
            <person name="Miyazaki S."/>
            <person name="Morinaga S."/>
            <person name="Murata T."/>
            <person name="Mueller-Roeber B."/>
            <person name="Nelson D.R."/>
            <person name="Obara M."/>
            <person name="Oguri Y."/>
            <person name="Olmstead R.G."/>
            <person name="Onodera N."/>
            <person name="Petersen B.L."/>
            <person name="Pils B."/>
            <person name="Prigge M."/>
            <person name="Rensing S.A."/>
            <person name="Riano-Pachon D.M."/>
            <person name="Roberts A.W."/>
            <person name="Sato Y."/>
            <person name="Scheller H.V."/>
            <person name="Schulz B."/>
            <person name="Schulz C."/>
            <person name="Shakirov E.V."/>
            <person name="Shibagaki N."/>
            <person name="Shinohara N."/>
            <person name="Shippen D.E."/>
            <person name="Soerensen I."/>
            <person name="Sotooka R."/>
            <person name="Sugimoto N."/>
            <person name="Sugita M."/>
            <person name="Sumikawa N."/>
            <person name="Tanurdzic M."/>
            <person name="Theissen G."/>
            <person name="Ulvskov P."/>
            <person name="Wakazuki S."/>
            <person name="Weng J.K."/>
            <person name="Willats W.W."/>
            <person name="Wipf D."/>
            <person name="Wolf P.G."/>
            <person name="Yang L."/>
            <person name="Zimmer A.D."/>
            <person name="Zhu Q."/>
            <person name="Mitros T."/>
            <person name="Hellsten U."/>
            <person name="Loque D."/>
            <person name="Otillar R."/>
            <person name="Salamov A."/>
            <person name="Schmutz J."/>
            <person name="Shapiro H."/>
            <person name="Lindquist E."/>
            <person name="Lucas S."/>
            <person name="Rokhsar D."/>
            <person name="Grigoriev I.V."/>
        </authorList>
    </citation>
    <scope>NUCLEOTIDE SEQUENCE [LARGE SCALE GENOMIC DNA]</scope>
</reference>
<dbReference type="Gene3D" id="3.10.110.10">
    <property type="entry name" value="Ubiquitin Conjugating Enzyme"/>
    <property type="match status" value="1"/>
</dbReference>
<dbReference type="SUPFAM" id="SSF54495">
    <property type="entry name" value="UBC-like"/>
    <property type="match status" value="1"/>
</dbReference>
<evidence type="ECO:0008006" key="3">
    <source>
        <dbReference type="Google" id="ProtNLM"/>
    </source>
</evidence>
<accession>D8SL97</accession>
<evidence type="ECO:0000313" key="2">
    <source>
        <dbReference type="Proteomes" id="UP000001514"/>
    </source>
</evidence>